<evidence type="ECO:0000313" key="3">
    <source>
        <dbReference type="EMBL" id="MBQ0932802.1"/>
    </source>
</evidence>
<gene>
    <name evidence="3" type="primary">hda</name>
    <name evidence="3" type="ORF">KAK03_20215</name>
</gene>
<dbReference type="Pfam" id="PF22688">
    <property type="entry name" value="Hda_lid"/>
    <property type="match status" value="1"/>
</dbReference>
<sequence length="224" mass="24701">MKQIPLAIGLGPEPGFDNFVTGPNGVALHALTQWRQPGPPVFLHGRAGTGKSHLLAAWAARVRGQGGQVAWFHASTPLPWTFDEAWTLVVIDDAQDLDEARQHAAFTLFVEAATHGTQMAAAARLPPVDLPLREDLRTRFGWGPVFELQPLDEAATRAVLRREADARGLMLSDEVMDYLLTRFERDLGSLKSLLHRLDRFSLAERRAVTVPLLKKMLTEGEVAA</sequence>
<dbReference type="Proteomes" id="UP000676246">
    <property type="component" value="Unassembled WGS sequence"/>
</dbReference>
<dbReference type="InterPro" id="IPR027417">
    <property type="entry name" value="P-loop_NTPase"/>
</dbReference>
<evidence type="ECO:0000259" key="1">
    <source>
        <dbReference type="Pfam" id="PF00308"/>
    </source>
</evidence>
<dbReference type="RefSeq" id="WP_210856509.1">
    <property type="nucleotide sequence ID" value="NZ_JAGQDD010000020.1"/>
</dbReference>
<dbReference type="InterPro" id="IPR013317">
    <property type="entry name" value="DnaA_dom"/>
</dbReference>
<dbReference type="PANTHER" id="PTHR30050">
    <property type="entry name" value="CHROMOSOMAL REPLICATION INITIATOR PROTEIN DNAA"/>
    <property type="match status" value="1"/>
</dbReference>
<dbReference type="Gene3D" id="3.40.50.300">
    <property type="entry name" value="P-loop containing nucleotide triphosphate hydrolases"/>
    <property type="match status" value="1"/>
</dbReference>
<name>A0A940YI05_9BURK</name>
<keyword evidence="4" id="KW-1185">Reference proteome</keyword>
<dbReference type="GO" id="GO:0032297">
    <property type="term" value="P:negative regulation of DNA-templated DNA replication initiation"/>
    <property type="evidence" value="ECO:0007669"/>
    <property type="project" value="InterPro"/>
</dbReference>
<dbReference type="Gene3D" id="1.10.8.60">
    <property type="match status" value="1"/>
</dbReference>
<accession>A0A940YI05</accession>
<dbReference type="GO" id="GO:0003688">
    <property type="term" value="F:DNA replication origin binding"/>
    <property type="evidence" value="ECO:0007669"/>
    <property type="project" value="TreeGrafter"/>
</dbReference>
<evidence type="ECO:0000313" key="4">
    <source>
        <dbReference type="Proteomes" id="UP000676246"/>
    </source>
</evidence>
<dbReference type="Pfam" id="PF00308">
    <property type="entry name" value="Bac_DnaA"/>
    <property type="match status" value="1"/>
</dbReference>
<dbReference type="AlphaFoldDB" id="A0A940YI05"/>
<dbReference type="GO" id="GO:0006270">
    <property type="term" value="P:DNA replication initiation"/>
    <property type="evidence" value="ECO:0007669"/>
    <property type="project" value="TreeGrafter"/>
</dbReference>
<comment type="caution">
    <text evidence="3">The sequence shown here is derived from an EMBL/GenBank/DDBJ whole genome shotgun (WGS) entry which is preliminary data.</text>
</comment>
<dbReference type="GO" id="GO:0005886">
    <property type="term" value="C:plasma membrane"/>
    <property type="evidence" value="ECO:0007669"/>
    <property type="project" value="TreeGrafter"/>
</dbReference>
<dbReference type="NCBIfam" id="TIGR03420">
    <property type="entry name" value="DnaA_homol_Hda"/>
    <property type="match status" value="1"/>
</dbReference>
<evidence type="ECO:0000259" key="2">
    <source>
        <dbReference type="Pfam" id="PF22688"/>
    </source>
</evidence>
<reference evidence="3 4" key="1">
    <citation type="submission" date="2021-04" db="EMBL/GenBank/DDBJ databases">
        <title>The genome sequence of Ideonella sp. 3Y2.</title>
        <authorList>
            <person name="Liu Y."/>
        </authorList>
    </citation>
    <scope>NUCLEOTIDE SEQUENCE [LARGE SCALE GENOMIC DNA]</scope>
    <source>
        <strain evidence="3 4">3Y2</strain>
    </source>
</reference>
<protein>
    <submittedName>
        <fullName evidence="3">DnaA regulatory inactivator Hda</fullName>
    </submittedName>
</protein>
<dbReference type="SUPFAM" id="SSF52540">
    <property type="entry name" value="P-loop containing nucleoside triphosphate hydrolases"/>
    <property type="match status" value="1"/>
</dbReference>
<dbReference type="EMBL" id="JAGQDD010000020">
    <property type="protein sequence ID" value="MBQ0932802.1"/>
    <property type="molecule type" value="Genomic_DNA"/>
</dbReference>
<dbReference type="PANTHER" id="PTHR30050:SF5">
    <property type="entry name" value="DNAA REGULATORY INACTIVATOR HDA"/>
    <property type="match status" value="1"/>
</dbReference>
<dbReference type="InterPro" id="IPR017788">
    <property type="entry name" value="Hda"/>
</dbReference>
<feature type="domain" description="Hda lid" evidence="2">
    <location>
        <begin position="155"/>
        <end position="217"/>
    </location>
</feature>
<organism evidence="3 4">
    <name type="scientific">Ideonella alba</name>
    <dbReference type="NCBI Taxonomy" id="2824118"/>
    <lineage>
        <taxon>Bacteria</taxon>
        <taxon>Pseudomonadati</taxon>
        <taxon>Pseudomonadota</taxon>
        <taxon>Betaproteobacteria</taxon>
        <taxon>Burkholderiales</taxon>
        <taxon>Sphaerotilaceae</taxon>
        <taxon>Ideonella</taxon>
    </lineage>
</organism>
<proteinExistence type="predicted"/>
<feature type="domain" description="Chromosomal replication initiator protein DnaA ATPAse" evidence="1">
    <location>
        <begin position="15"/>
        <end position="63"/>
    </location>
</feature>
<dbReference type="InterPro" id="IPR055199">
    <property type="entry name" value="Hda_lid"/>
</dbReference>